<name>A0AAW1SUF8_9CHLO</name>
<feature type="non-terminal residue" evidence="2">
    <location>
        <position position="237"/>
    </location>
</feature>
<evidence type="ECO:0000313" key="3">
    <source>
        <dbReference type="Proteomes" id="UP001485043"/>
    </source>
</evidence>
<comment type="caution">
    <text evidence="2">The sequence shown here is derived from an EMBL/GenBank/DDBJ whole genome shotgun (WGS) entry which is preliminary data.</text>
</comment>
<accession>A0AAW1SUF8</accession>
<dbReference type="EMBL" id="JALJOV010000856">
    <property type="protein sequence ID" value="KAK9860328.1"/>
    <property type="molecule type" value="Genomic_DNA"/>
</dbReference>
<organism evidence="2 3">
    <name type="scientific">Apatococcus fuscideae</name>
    <dbReference type="NCBI Taxonomy" id="2026836"/>
    <lineage>
        <taxon>Eukaryota</taxon>
        <taxon>Viridiplantae</taxon>
        <taxon>Chlorophyta</taxon>
        <taxon>core chlorophytes</taxon>
        <taxon>Trebouxiophyceae</taxon>
        <taxon>Chlorellales</taxon>
        <taxon>Chlorellaceae</taxon>
        <taxon>Apatococcus</taxon>
    </lineage>
</organism>
<evidence type="ECO:0000313" key="2">
    <source>
        <dbReference type="EMBL" id="KAK9860328.1"/>
    </source>
</evidence>
<feature type="coiled-coil region" evidence="1">
    <location>
        <begin position="150"/>
        <end position="177"/>
    </location>
</feature>
<keyword evidence="3" id="KW-1185">Reference proteome</keyword>
<sequence>MALFKITQGEFEGAEIRTTTQYPRRVAILDVIKAITGNVNPRTTWADLQHTYPHDVGENAGFSDSYKFPGRGYQVSPVTDARGLVTIMNLLQGERAARFRMKEADLLVRHLGGDLSLIQEIKDIRAQQEGLPADHPARIFGEDVEARASKRSLDDDLDIYNAKKQKLLAEIEAEKQRTLAAVKADVVEQLVDGSWILVRYVGSTMRERDSKVQEAWEPEWTDETFSQKRIKYSGAYR</sequence>
<gene>
    <name evidence="2" type="ORF">WJX84_006176</name>
</gene>
<dbReference type="AlphaFoldDB" id="A0AAW1SUF8"/>
<evidence type="ECO:0000256" key="1">
    <source>
        <dbReference type="SAM" id="Coils"/>
    </source>
</evidence>
<keyword evidence="1" id="KW-0175">Coiled coil</keyword>
<reference evidence="2 3" key="1">
    <citation type="journal article" date="2024" name="Nat. Commun.">
        <title>Phylogenomics reveals the evolutionary origins of lichenization in chlorophyte algae.</title>
        <authorList>
            <person name="Puginier C."/>
            <person name="Libourel C."/>
            <person name="Otte J."/>
            <person name="Skaloud P."/>
            <person name="Haon M."/>
            <person name="Grisel S."/>
            <person name="Petersen M."/>
            <person name="Berrin J.G."/>
            <person name="Delaux P.M."/>
            <person name="Dal Grande F."/>
            <person name="Keller J."/>
        </authorList>
    </citation>
    <scope>NUCLEOTIDE SEQUENCE [LARGE SCALE GENOMIC DNA]</scope>
    <source>
        <strain evidence="2 3">SAG 2523</strain>
    </source>
</reference>
<protein>
    <submittedName>
        <fullName evidence="2">Uncharacterized protein</fullName>
    </submittedName>
</protein>
<dbReference type="Proteomes" id="UP001485043">
    <property type="component" value="Unassembled WGS sequence"/>
</dbReference>
<proteinExistence type="predicted"/>